<evidence type="ECO:0000256" key="1">
    <source>
        <dbReference type="SAM" id="MobiDB-lite"/>
    </source>
</evidence>
<reference evidence="2 3" key="1">
    <citation type="submission" date="2024-05" db="EMBL/GenBank/DDBJ databases">
        <title>Genetic variation in Jamaican populations of the coffee berry borer (Hypothenemus hampei).</title>
        <authorList>
            <person name="Errbii M."/>
            <person name="Myrie A."/>
        </authorList>
    </citation>
    <scope>NUCLEOTIDE SEQUENCE [LARGE SCALE GENOMIC DNA]</scope>
    <source>
        <strain evidence="2">JA-Hopewell-2020-01-JO</strain>
        <tissue evidence="2">Whole body</tissue>
    </source>
</reference>
<name>A0ABD1E8J5_HYPHA</name>
<dbReference type="AlphaFoldDB" id="A0ABD1E8J5"/>
<dbReference type="Proteomes" id="UP001566132">
    <property type="component" value="Unassembled WGS sequence"/>
</dbReference>
<keyword evidence="3" id="KW-1185">Reference proteome</keyword>
<evidence type="ECO:0000313" key="2">
    <source>
        <dbReference type="EMBL" id="KAL1490986.1"/>
    </source>
</evidence>
<organism evidence="2 3">
    <name type="scientific">Hypothenemus hampei</name>
    <name type="common">Coffee berry borer</name>
    <dbReference type="NCBI Taxonomy" id="57062"/>
    <lineage>
        <taxon>Eukaryota</taxon>
        <taxon>Metazoa</taxon>
        <taxon>Ecdysozoa</taxon>
        <taxon>Arthropoda</taxon>
        <taxon>Hexapoda</taxon>
        <taxon>Insecta</taxon>
        <taxon>Pterygota</taxon>
        <taxon>Neoptera</taxon>
        <taxon>Endopterygota</taxon>
        <taxon>Coleoptera</taxon>
        <taxon>Polyphaga</taxon>
        <taxon>Cucujiformia</taxon>
        <taxon>Curculionidae</taxon>
        <taxon>Scolytinae</taxon>
        <taxon>Hypothenemus</taxon>
    </lineage>
</organism>
<accession>A0ABD1E8J5</accession>
<gene>
    <name evidence="2" type="ORF">ABEB36_011650</name>
</gene>
<feature type="region of interest" description="Disordered" evidence="1">
    <location>
        <begin position="72"/>
        <end position="96"/>
    </location>
</feature>
<evidence type="ECO:0000313" key="3">
    <source>
        <dbReference type="Proteomes" id="UP001566132"/>
    </source>
</evidence>
<proteinExistence type="predicted"/>
<comment type="caution">
    <text evidence="2">The sequence shown here is derived from an EMBL/GenBank/DDBJ whole genome shotgun (WGS) entry which is preliminary data.</text>
</comment>
<sequence>MAGGIQEAQNGRISGARHLNFRFDCQLYAKTPGKSPDHRKFSGFEDFWRMCLKFMTAIANGAGIKSRLFSKENNEEDGAEGEIRLSPNSMKIEKPK</sequence>
<protein>
    <submittedName>
        <fullName evidence="2">Uncharacterized protein</fullName>
    </submittedName>
</protein>
<dbReference type="EMBL" id="JBDJPC010000009">
    <property type="protein sequence ID" value="KAL1490986.1"/>
    <property type="molecule type" value="Genomic_DNA"/>
</dbReference>